<dbReference type="OrthoDB" id="383889at2"/>
<evidence type="ECO:0000313" key="7">
    <source>
        <dbReference type="EMBL" id="ANY74159.1"/>
    </source>
</evidence>
<dbReference type="AlphaFoldDB" id="A0A1B2E2J7"/>
<dbReference type="Proteomes" id="UP000189059">
    <property type="component" value="Unassembled WGS sequence"/>
</dbReference>
<evidence type="ECO:0000256" key="4">
    <source>
        <dbReference type="ARBA" id="ARBA00022729"/>
    </source>
</evidence>
<evidence type="ECO:0000313" key="8">
    <source>
        <dbReference type="EMBL" id="OOC63660.1"/>
    </source>
</evidence>
<protein>
    <submittedName>
        <fullName evidence="7">ABC transporter substrate-binding protein</fullName>
    </submittedName>
</protein>
<evidence type="ECO:0000256" key="1">
    <source>
        <dbReference type="ARBA" id="ARBA00004196"/>
    </source>
</evidence>
<dbReference type="Pfam" id="PF01547">
    <property type="entry name" value="SBP_bac_1"/>
    <property type="match status" value="1"/>
</dbReference>
<evidence type="ECO:0000256" key="3">
    <source>
        <dbReference type="ARBA" id="ARBA00022448"/>
    </source>
</evidence>
<keyword evidence="9" id="KW-1185">Reference proteome</keyword>
<organism evidence="7">
    <name type="scientific">Paenibacillus ihbetae</name>
    <dbReference type="NCBI Taxonomy" id="1870820"/>
    <lineage>
        <taxon>Bacteria</taxon>
        <taxon>Bacillati</taxon>
        <taxon>Bacillota</taxon>
        <taxon>Bacilli</taxon>
        <taxon>Bacillales</taxon>
        <taxon>Paenibacillaceae</taxon>
        <taxon>Paenibacillus</taxon>
    </lineage>
</organism>
<dbReference type="InterPro" id="IPR050490">
    <property type="entry name" value="Bact_solute-bd_prot1"/>
</dbReference>
<sequence length="474" mass="52434">MKKTVVFALILTLLVALLSGCSSSKTDNATEPNQGQNQEQTNKPGDDANVGSGEKIVINYVNWNLGTEAENNIERKMIAAFEEAHPNIDIQLDESFDYSKYGDSLAAAAAAGKLPDVMMLPNIPFGLTNEWLLNLETIAASDPEWANIPKALENATHYGSGIYAVPAGMFFQGYFINQDLFEQANLPELNYSPTWDEFLSAVKTLNNPSEDVLGLSEAVQIPDWYPASVNSKLGWFTWDGQQYHLNDPVFIEGVNKAKEIMQGKYTFDSLSEDEKAKYNATWHGDVWNQGKVAVRWEGTWATKDFSNLNFKSKFIGIPGGKFILIGDFIGISKSTEHQQEAYEFAKYMTFGKDGILKRMELNTDGSYTSLPMTTDQSILDQYFANGGYEGLKEAYDNIDNAILEGVKFIPGVVRSRWEAPTGVKVGDKENANLGDLILDSIKGGTKIEDYAEQINKLANDEYKAAADAISALTQ</sequence>
<dbReference type="KEGG" id="pib:BBD41_17100"/>
<evidence type="ECO:0000256" key="5">
    <source>
        <dbReference type="SAM" id="MobiDB-lite"/>
    </source>
</evidence>
<dbReference type="PROSITE" id="PS51257">
    <property type="entry name" value="PROKAR_LIPOPROTEIN"/>
    <property type="match status" value="1"/>
</dbReference>
<gene>
    <name evidence="8" type="ORF">BBD40_18470</name>
    <name evidence="7" type="ORF">BBD41_17100</name>
</gene>
<keyword evidence="3" id="KW-0813">Transport</keyword>
<feature type="compositionally biased region" description="Polar residues" evidence="5">
    <location>
        <begin position="26"/>
        <end position="43"/>
    </location>
</feature>
<dbReference type="SUPFAM" id="SSF53850">
    <property type="entry name" value="Periplasmic binding protein-like II"/>
    <property type="match status" value="1"/>
</dbReference>
<reference evidence="7" key="1">
    <citation type="submission" date="2016-08" db="EMBL/GenBank/DDBJ databases">
        <title>Complete Genome Seqeunce of Paenibacillus sp. nov. IHBB 9852 from high altitute lake of Indian trans-Himalayas.</title>
        <authorList>
            <person name="Kiran S."/>
            <person name="Swarnkar M.K."/>
            <person name="Rana A."/>
            <person name="Tewari R."/>
            <person name="Gulati A."/>
        </authorList>
    </citation>
    <scope>NUCLEOTIDE SEQUENCE [LARGE SCALE GENOMIC DNA]</scope>
    <source>
        <strain evidence="7">IHBB 9852</strain>
    </source>
</reference>
<keyword evidence="4 6" id="KW-0732">Signal</keyword>
<dbReference type="GO" id="GO:0030313">
    <property type="term" value="C:cell envelope"/>
    <property type="evidence" value="ECO:0007669"/>
    <property type="project" value="UniProtKB-SubCell"/>
</dbReference>
<evidence type="ECO:0000256" key="6">
    <source>
        <dbReference type="SAM" id="SignalP"/>
    </source>
</evidence>
<dbReference type="InterPro" id="IPR006059">
    <property type="entry name" value="SBP"/>
</dbReference>
<evidence type="ECO:0000256" key="2">
    <source>
        <dbReference type="ARBA" id="ARBA00008520"/>
    </source>
</evidence>
<proteinExistence type="inferred from homology"/>
<feature type="signal peptide" evidence="6">
    <location>
        <begin position="1"/>
        <end position="24"/>
    </location>
</feature>
<dbReference type="PANTHER" id="PTHR43649:SF31">
    <property type="entry name" value="SN-GLYCEROL-3-PHOSPHATE-BINDING PERIPLASMIC PROTEIN UGPB"/>
    <property type="match status" value="1"/>
</dbReference>
<reference evidence="8 9" key="2">
    <citation type="submission" date="2016-12" db="EMBL/GenBank/DDBJ databases">
        <title>Genome sequencing and description of Paenibacillus sp. nov. from high altitude lake in the Indian Trans- Himalayas.</title>
        <authorList>
            <person name="Kiran S."/>
            <person name="Swarnkar M.K."/>
            <person name="Rana A."/>
            <person name="Tewari R."/>
            <person name="Gulati A."/>
        </authorList>
    </citation>
    <scope>NUCLEOTIDE SEQUENCE [LARGE SCALE GENOMIC DNA]</scope>
    <source>
        <strain evidence="8 9">IHBB 9951</strain>
    </source>
</reference>
<evidence type="ECO:0000313" key="9">
    <source>
        <dbReference type="Proteomes" id="UP000189059"/>
    </source>
</evidence>
<dbReference type="Gene3D" id="3.40.190.10">
    <property type="entry name" value="Periplasmic binding protein-like II"/>
    <property type="match status" value="1"/>
</dbReference>
<dbReference type="RefSeq" id="WP_077568324.1">
    <property type="nucleotide sequence ID" value="NZ_CP016809.1"/>
</dbReference>
<comment type="subcellular location">
    <subcellularLocation>
        <location evidence="1">Cell envelope</location>
    </subcellularLocation>
</comment>
<dbReference type="EMBL" id="CP016809">
    <property type="protein sequence ID" value="ANY74159.1"/>
    <property type="molecule type" value="Genomic_DNA"/>
</dbReference>
<accession>A0A1B2E2J7</accession>
<feature type="region of interest" description="Disordered" evidence="5">
    <location>
        <begin position="26"/>
        <end position="50"/>
    </location>
</feature>
<feature type="chain" id="PRO_5008535682" evidence="6">
    <location>
        <begin position="25"/>
        <end position="474"/>
    </location>
</feature>
<comment type="similarity">
    <text evidence="2">Belongs to the bacterial solute-binding protein 1 family.</text>
</comment>
<dbReference type="EMBL" id="MRVI01000001">
    <property type="protein sequence ID" value="OOC63660.1"/>
    <property type="molecule type" value="Genomic_DNA"/>
</dbReference>
<dbReference type="PANTHER" id="PTHR43649">
    <property type="entry name" value="ARABINOSE-BINDING PROTEIN-RELATED"/>
    <property type="match status" value="1"/>
</dbReference>
<name>A0A1B2E2J7_9BACL</name>